<evidence type="ECO:0000256" key="4">
    <source>
        <dbReference type="ARBA" id="ARBA00022833"/>
    </source>
</evidence>
<feature type="region of interest" description="Disordered" evidence="7">
    <location>
        <begin position="214"/>
        <end position="309"/>
    </location>
</feature>
<proteinExistence type="predicted"/>
<evidence type="ECO:0000313" key="10">
    <source>
        <dbReference type="Proteomes" id="UP000650833"/>
    </source>
</evidence>
<evidence type="ECO:0000256" key="1">
    <source>
        <dbReference type="ARBA" id="ARBA00004123"/>
    </source>
</evidence>
<dbReference type="CDD" id="cd00202">
    <property type="entry name" value="ZnF_GATA"/>
    <property type="match status" value="1"/>
</dbReference>
<dbReference type="EMBL" id="JAEPRC010000093">
    <property type="protein sequence ID" value="KAG2209587.1"/>
    <property type="molecule type" value="Genomic_DNA"/>
</dbReference>
<evidence type="ECO:0000256" key="6">
    <source>
        <dbReference type="PROSITE-ProRule" id="PRU00094"/>
    </source>
</evidence>
<protein>
    <recommendedName>
        <fullName evidence="8">GATA-type domain-containing protein</fullName>
    </recommendedName>
</protein>
<reference evidence="9" key="1">
    <citation type="submission" date="2020-12" db="EMBL/GenBank/DDBJ databases">
        <title>Metabolic potential, ecology and presence of endohyphal bacteria is reflected in genomic diversity of Mucoromycotina.</title>
        <authorList>
            <person name="Muszewska A."/>
            <person name="Okrasinska A."/>
            <person name="Steczkiewicz K."/>
            <person name="Drgas O."/>
            <person name="Orlowska M."/>
            <person name="Perlinska-Lenart U."/>
            <person name="Aleksandrzak-Piekarczyk T."/>
            <person name="Szatraj K."/>
            <person name="Zielenkiewicz U."/>
            <person name="Pilsyk S."/>
            <person name="Malc E."/>
            <person name="Mieczkowski P."/>
            <person name="Kruszewska J.S."/>
            <person name="Biernat P."/>
            <person name="Pawlowska J."/>
        </authorList>
    </citation>
    <scope>NUCLEOTIDE SEQUENCE</scope>
    <source>
        <strain evidence="9">CBS 226.32</strain>
    </source>
</reference>
<keyword evidence="5" id="KW-0539">Nucleus</keyword>
<dbReference type="InterPro" id="IPR000679">
    <property type="entry name" value="Znf_GATA"/>
</dbReference>
<dbReference type="InterPro" id="IPR039355">
    <property type="entry name" value="Transcription_factor_GATA"/>
</dbReference>
<keyword evidence="3 6" id="KW-0863">Zinc-finger</keyword>
<evidence type="ECO:0000313" key="9">
    <source>
        <dbReference type="EMBL" id="KAG2209587.1"/>
    </source>
</evidence>
<evidence type="ECO:0000259" key="8">
    <source>
        <dbReference type="PROSITE" id="PS50114"/>
    </source>
</evidence>
<evidence type="ECO:0000256" key="2">
    <source>
        <dbReference type="ARBA" id="ARBA00022723"/>
    </source>
</evidence>
<dbReference type="PRINTS" id="PR00619">
    <property type="entry name" value="GATAZNFINGER"/>
</dbReference>
<dbReference type="GO" id="GO:0000122">
    <property type="term" value="P:negative regulation of transcription by RNA polymerase II"/>
    <property type="evidence" value="ECO:0007669"/>
    <property type="project" value="TreeGrafter"/>
</dbReference>
<evidence type="ECO:0000256" key="5">
    <source>
        <dbReference type="ARBA" id="ARBA00023242"/>
    </source>
</evidence>
<feature type="region of interest" description="Disordered" evidence="7">
    <location>
        <begin position="354"/>
        <end position="406"/>
    </location>
</feature>
<name>A0A8H7V8M5_9FUNG</name>
<feature type="domain" description="GATA-type" evidence="8">
    <location>
        <begin position="307"/>
        <end position="360"/>
    </location>
</feature>
<dbReference type="SUPFAM" id="SSF57716">
    <property type="entry name" value="Glucocorticoid receptor-like (DNA-binding domain)"/>
    <property type="match status" value="1"/>
</dbReference>
<keyword evidence="2" id="KW-0479">Metal-binding</keyword>
<dbReference type="AlphaFoldDB" id="A0A8H7V8M5"/>
<dbReference type="InterPro" id="IPR013088">
    <property type="entry name" value="Znf_NHR/GATA"/>
</dbReference>
<dbReference type="PANTHER" id="PTHR10071">
    <property type="entry name" value="TRANSCRIPTION FACTOR GATA FAMILY MEMBER"/>
    <property type="match status" value="1"/>
</dbReference>
<dbReference type="GO" id="GO:0008270">
    <property type="term" value="F:zinc ion binding"/>
    <property type="evidence" value="ECO:0007669"/>
    <property type="project" value="UniProtKB-KW"/>
</dbReference>
<dbReference type="PANTHER" id="PTHR10071:SF281">
    <property type="entry name" value="BOX A-BINDING FACTOR-RELATED"/>
    <property type="match status" value="1"/>
</dbReference>
<dbReference type="Proteomes" id="UP000650833">
    <property type="component" value="Unassembled WGS sequence"/>
</dbReference>
<comment type="caution">
    <text evidence="9">The sequence shown here is derived from an EMBL/GenBank/DDBJ whole genome shotgun (WGS) entry which is preliminary data.</text>
</comment>
<dbReference type="GO" id="GO:0045944">
    <property type="term" value="P:positive regulation of transcription by RNA polymerase II"/>
    <property type="evidence" value="ECO:0007669"/>
    <property type="project" value="TreeGrafter"/>
</dbReference>
<dbReference type="GO" id="GO:0000981">
    <property type="term" value="F:DNA-binding transcription factor activity, RNA polymerase II-specific"/>
    <property type="evidence" value="ECO:0007669"/>
    <property type="project" value="TreeGrafter"/>
</dbReference>
<dbReference type="FunFam" id="3.30.50.10:FF:000007">
    <property type="entry name" value="Nitrogen regulatory AreA, N-terminal"/>
    <property type="match status" value="1"/>
</dbReference>
<feature type="compositionally biased region" description="Basic residues" evidence="7">
    <location>
        <begin position="359"/>
        <end position="371"/>
    </location>
</feature>
<dbReference type="SMART" id="SM00401">
    <property type="entry name" value="ZnF_GATA"/>
    <property type="match status" value="1"/>
</dbReference>
<dbReference type="GO" id="GO:0000978">
    <property type="term" value="F:RNA polymerase II cis-regulatory region sequence-specific DNA binding"/>
    <property type="evidence" value="ECO:0007669"/>
    <property type="project" value="TreeGrafter"/>
</dbReference>
<feature type="region of interest" description="Disordered" evidence="7">
    <location>
        <begin position="98"/>
        <end position="119"/>
    </location>
</feature>
<gene>
    <name evidence="9" type="ORF">INT46_007582</name>
</gene>
<keyword evidence="4" id="KW-0862">Zinc</keyword>
<dbReference type="GO" id="GO:0005634">
    <property type="term" value="C:nucleus"/>
    <property type="evidence" value="ECO:0007669"/>
    <property type="project" value="UniProtKB-SubCell"/>
</dbReference>
<organism evidence="9 10">
    <name type="scientific">Mucor plumbeus</name>
    <dbReference type="NCBI Taxonomy" id="97098"/>
    <lineage>
        <taxon>Eukaryota</taxon>
        <taxon>Fungi</taxon>
        <taxon>Fungi incertae sedis</taxon>
        <taxon>Mucoromycota</taxon>
        <taxon>Mucoromycotina</taxon>
        <taxon>Mucoromycetes</taxon>
        <taxon>Mucorales</taxon>
        <taxon>Mucorineae</taxon>
        <taxon>Mucoraceae</taxon>
        <taxon>Mucor</taxon>
    </lineage>
</organism>
<dbReference type="PROSITE" id="PS00344">
    <property type="entry name" value="GATA_ZN_FINGER_1"/>
    <property type="match status" value="1"/>
</dbReference>
<keyword evidence="10" id="KW-1185">Reference proteome</keyword>
<comment type="subcellular location">
    <subcellularLocation>
        <location evidence="1">Nucleus</location>
    </subcellularLocation>
</comment>
<feature type="region of interest" description="Disordered" evidence="7">
    <location>
        <begin position="153"/>
        <end position="198"/>
    </location>
</feature>
<evidence type="ECO:0000256" key="3">
    <source>
        <dbReference type="ARBA" id="ARBA00022771"/>
    </source>
</evidence>
<sequence>MYTNYQYQQQTYNTMDPNALFNYPMDGSIDSLLFNDTLQQPTNYDHLINNNNTTDLYLSNYNPHSISNNSTMLTTNNAYLRHNILPVSSNIHPLQILQQHQQPQPPPQQQQQQQQQQDDFMMSPSVDTLLFKDTTSLDYLGFDATMMPNVFDSGESRFSESNRDEEEEEQLLSPVQSPHLDDIFGSSNSPEPEENEYASGNKIESQFFIANESALSPSHVLNQDETDEELEKEEEEEEDPFSDLDEDDDDLEEEEDDSDSDWEAHVKSKRTASLPSAALYAKKKPGNNKTNNYKRSVSLPSTTSSINTPENTCSNCGTTNTPLWRRNLDGNPLCNACGLFLKLHGKVRPLSLKTDVIKKRNRSPSGNKRRSSSSTGINKKKTNGRQKKNSKRKSKSRSRTVDENEN</sequence>
<evidence type="ECO:0000256" key="7">
    <source>
        <dbReference type="SAM" id="MobiDB-lite"/>
    </source>
</evidence>
<accession>A0A8H7V8M5</accession>
<dbReference type="Gene3D" id="3.30.50.10">
    <property type="entry name" value="Erythroid Transcription Factor GATA-1, subunit A"/>
    <property type="match status" value="1"/>
</dbReference>
<dbReference type="OrthoDB" id="515401at2759"/>
<feature type="compositionally biased region" description="Polar residues" evidence="7">
    <location>
        <begin position="287"/>
        <end position="309"/>
    </location>
</feature>
<feature type="compositionally biased region" description="Acidic residues" evidence="7">
    <location>
        <begin position="224"/>
        <end position="261"/>
    </location>
</feature>
<dbReference type="PROSITE" id="PS50114">
    <property type="entry name" value="GATA_ZN_FINGER_2"/>
    <property type="match status" value="1"/>
</dbReference>
<dbReference type="Pfam" id="PF00320">
    <property type="entry name" value="GATA"/>
    <property type="match status" value="1"/>
</dbReference>
<feature type="compositionally biased region" description="Polar residues" evidence="7">
    <location>
        <begin position="214"/>
        <end position="223"/>
    </location>
</feature>
<feature type="compositionally biased region" description="Basic residues" evidence="7">
    <location>
        <begin position="378"/>
        <end position="398"/>
    </location>
</feature>